<dbReference type="GO" id="GO:0005085">
    <property type="term" value="F:guanyl-nucleotide exchange factor activity"/>
    <property type="evidence" value="ECO:0007669"/>
    <property type="project" value="InterPro"/>
</dbReference>
<gene>
    <name evidence="2" type="ORF">LSH36_189g03056</name>
</gene>
<feature type="domain" description="PH" evidence="1">
    <location>
        <begin position="83"/>
        <end position="186"/>
    </location>
</feature>
<dbReference type="PANTHER" id="PTHR23317">
    <property type="entry name" value="DEDICATOR OF CYTOKINESIS DOCK"/>
    <property type="match status" value="1"/>
</dbReference>
<dbReference type="InterPro" id="IPR001849">
    <property type="entry name" value="PH_domain"/>
</dbReference>
<dbReference type="Pfam" id="PF00169">
    <property type="entry name" value="PH"/>
    <property type="match status" value="1"/>
</dbReference>
<dbReference type="Gene3D" id="2.60.40.150">
    <property type="entry name" value="C2 domain"/>
    <property type="match status" value="1"/>
</dbReference>
<dbReference type="Pfam" id="PF11878">
    <property type="entry name" value="DOCK_C-D_N"/>
    <property type="match status" value="1"/>
</dbReference>
<evidence type="ECO:0000313" key="3">
    <source>
        <dbReference type="Proteomes" id="UP001208570"/>
    </source>
</evidence>
<evidence type="ECO:0000313" key="2">
    <source>
        <dbReference type="EMBL" id="KAK2157529.1"/>
    </source>
</evidence>
<dbReference type="Proteomes" id="UP001208570">
    <property type="component" value="Unassembled WGS sequence"/>
</dbReference>
<comment type="caution">
    <text evidence="2">The sequence shown here is derived from an EMBL/GenBank/DDBJ whole genome shotgun (WGS) entry which is preliminary data.</text>
</comment>
<dbReference type="Gene3D" id="2.30.29.30">
    <property type="entry name" value="Pleckstrin-homology domain (PH domain)/Phosphotyrosine-binding domain (PTB)"/>
    <property type="match status" value="1"/>
</dbReference>
<dbReference type="SUPFAM" id="SSF50729">
    <property type="entry name" value="PH domain-like"/>
    <property type="match status" value="1"/>
</dbReference>
<reference evidence="2" key="1">
    <citation type="journal article" date="2023" name="Mol. Biol. Evol.">
        <title>Third-Generation Sequencing Reveals the Adaptive Role of the Epigenome in Three Deep-Sea Polychaetes.</title>
        <authorList>
            <person name="Perez M."/>
            <person name="Aroh O."/>
            <person name="Sun Y."/>
            <person name="Lan Y."/>
            <person name="Juniper S.K."/>
            <person name="Young C.R."/>
            <person name="Angers B."/>
            <person name="Qian P.Y."/>
        </authorList>
    </citation>
    <scope>NUCLEOTIDE SEQUENCE</scope>
    <source>
        <strain evidence="2">P08H-3</strain>
    </source>
</reference>
<dbReference type="GO" id="GO:0007264">
    <property type="term" value="P:small GTPase-mediated signal transduction"/>
    <property type="evidence" value="ECO:0007669"/>
    <property type="project" value="InterPro"/>
</dbReference>
<organism evidence="2 3">
    <name type="scientific">Paralvinella palmiformis</name>
    <dbReference type="NCBI Taxonomy" id="53620"/>
    <lineage>
        <taxon>Eukaryota</taxon>
        <taxon>Metazoa</taxon>
        <taxon>Spiralia</taxon>
        <taxon>Lophotrochozoa</taxon>
        <taxon>Annelida</taxon>
        <taxon>Polychaeta</taxon>
        <taxon>Sedentaria</taxon>
        <taxon>Canalipalpata</taxon>
        <taxon>Terebellida</taxon>
        <taxon>Terebelliformia</taxon>
        <taxon>Alvinellidae</taxon>
        <taxon>Paralvinella</taxon>
    </lineage>
</organism>
<dbReference type="InterPro" id="IPR026791">
    <property type="entry name" value="DOCK"/>
</dbReference>
<dbReference type="InterPro" id="IPR011993">
    <property type="entry name" value="PH-like_dom_sf"/>
</dbReference>
<dbReference type="SMART" id="SM00233">
    <property type="entry name" value="PH"/>
    <property type="match status" value="1"/>
</dbReference>
<dbReference type="InterPro" id="IPR035892">
    <property type="entry name" value="C2_domain_sf"/>
</dbReference>
<keyword evidence="3" id="KW-1185">Reference proteome</keyword>
<evidence type="ECO:0000259" key="1">
    <source>
        <dbReference type="PROSITE" id="PS50003"/>
    </source>
</evidence>
<dbReference type="EMBL" id="JAODUP010000189">
    <property type="protein sequence ID" value="KAK2157529.1"/>
    <property type="molecule type" value="Genomic_DNA"/>
</dbReference>
<dbReference type="InterPro" id="IPR021816">
    <property type="entry name" value="DOCK_C/D_N"/>
</dbReference>
<name>A0AAD9JQU9_9ANNE</name>
<proteinExistence type="predicted"/>
<protein>
    <recommendedName>
        <fullName evidence="1">PH domain-containing protein</fullName>
    </recommendedName>
</protein>
<sequence>MLRLASLGLGDSKKLRKYDISQRRYRTTRSSVPQSAIKDAQSLMVKECIKSYTSSWNVIHYKYSAYSGNYLQLPSKSIAGSNSSLPEQVFEVDAEAEGREESFKRRYFYLKQQADKTYILEFHKDDKKLEPKGSIFLDSAIEVIKNAKRGKNTFQIQMQDKNIYLLATETEGDLDDWVNTLCKVIQNNDMGRKVIDKGKEKELKKCKPPDRGDESPEVAMYREQFEPFFISLCLYDARAKEKISEDFHYDPNSDVIRSMIPKDILYALDMLNDNTNTIGNKTLEPELNGIDPKWIAYPNTAVFSVVDPHPDIYLVARIEKVLQGSISTCTEPYIRNPDIRIGSRIHRTMKNVFKPFSGELDMHADFVLYRADSMKMTEEELLKQLADLKRPEKQSRLQNVHGKLTINLIPFKACPNEAAIEARNISVTVEIRDADDDSGLPLKLIRGRPGGPVFTSSANAAVLHHNTTPTFVEETQPAKTSVKKVHGTEVPVGYAWFPLLVNGSTKSLFTFSLRLASTIYTKQPVDPSGHCRRQAPDPTFTILKGLLSVDVSTVIKFLPTLFNQLFHLLVKTNSEQVAVSILRYARY</sequence>
<dbReference type="AlphaFoldDB" id="A0AAD9JQU9"/>
<dbReference type="PROSITE" id="PS50003">
    <property type="entry name" value="PH_DOMAIN"/>
    <property type="match status" value="1"/>
</dbReference>
<accession>A0AAD9JQU9</accession>
<dbReference type="PANTHER" id="PTHR23317:SF26">
    <property type="entry name" value="ZIZIMIN, ISOFORM K"/>
    <property type="match status" value="1"/>
</dbReference>